<keyword evidence="1" id="KW-0812">Transmembrane</keyword>
<keyword evidence="1" id="KW-1133">Transmembrane helix</keyword>
<reference evidence="2" key="1">
    <citation type="submission" date="2017-02" db="UniProtKB">
        <authorList>
            <consortium name="WormBaseParasite"/>
        </authorList>
    </citation>
    <scope>IDENTIFICATION</scope>
</reference>
<proteinExistence type="predicted"/>
<dbReference type="AlphaFoldDB" id="A0A0R3QDW9"/>
<accession>A0A0R3QDW9</accession>
<keyword evidence="1" id="KW-0472">Membrane</keyword>
<organism evidence="2">
    <name type="scientific">Brugia timori</name>
    <dbReference type="NCBI Taxonomy" id="42155"/>
    <lineage>
        <taxon>Eukaryota</taxon>
        <taxon>Metazoa</taxon>
        <taxon>Ecdysozoa</taxon>
        <taxon>Nematoda</taxon>
        <taxon>Chromadorea</taxon>
        <taxon>Rhabditida</taxon>
        <taxon>Spirurina</taxon>
        <taxon>Spiruromorpha</taxon>
        <taxon>Filarioidea</taxon>
        <taxon>Onchocercidae</taxon>
        <taxon>Brugia</taxon>
    </lineage>
</organism>
<protein>
    <submittedName>
        <fullName evidence="2">Ovule protein</fullName>
    </submittedName>
</protein>
<dbReference type="WBParaSite" id="BTMF_0000455501-mRNA-1">
    <property type="protein sequence ID" value="BTMF_0000455501-mRNA-1"/>
    <property type="gene ID" value="BTMF_0000455501"/>
</dbReference>
<evidence type="ECO:0000313" key="2">
    <source>
        <dbReference type="WBParaSite" id="BTMF_0000455501-mRNA-1"/>
    </source>
</evidence>
<name>A0A0R3QDW9_9BILA</name>
<evidence type="ECO:0000256" key="1">
    <source>
        <dbReference type="SAM" id="Phobius"/>
    </source>
</evidence>
<feature type="transmembrane region" description="Helical" evidence="1">
    <location>
        <begin position="12"/>
        <end position="29"/>
    </location>
</feature>
<sequence length="52" mass="6156">LHTSHLTCAVRFSHYSISFVVNFLFSVVIKYRSSVIQHYQTYRNKTTELFSV</sequence>